<comment type="cofactor">
    <cofactor evidence="1">
        <name>FAD</name>
        <dbReference type="ChEBI" id="CHEBI:57692"/>
    </cofactor>
</comment>
<keyword evidence="5" id="KW-0560">Oxidoreductase</keyword>
<dbReference type="SUPFAM" id="SSF56645">
    <property type="entry name" value="Acyl-CoA dehydrogenase NM domain-like"/>
    <property type="match status" value="1"/>
</dbReference>
<accession>A0ABS5KVH6</accession>
<dbReference type="Gene3D" id="1.20.140.10">
    <property type="entry name" value="Butyryl-CoA Dehydrogenase, subunit A, domain 3"/>
    <property type="match status" value="2"/>
</dbReference>
<dbReference type="SUPFAM" id="SSF47203">
    <property type="entry name" value="Acyl-CoA dehydrogenase C-terminal domain-like"/>
    <property type="match status" value="2"/>
</dbReference>
<comment type="similarity">
    <text evidence="2">Belongs to the acyl-CoA oxidase family.</text>
</comment>
<evidence type="ECO:0000259" key="8">
    <source>
        <dbReference type="Pfam" id="PF22924"/>
    </source>
</evidence>
<feature type="domain" description="Acyl-CoA oxidase C-terminal" evidence="7">
    <location>
        <begin position="526"/>
        <end position="643"/>
    </location>
</feature>
<feature type="region of interest" description="Disordered" evidence="6">
    <location>
        <begin position="468"/>
        <end position="489"/>
    </location>
</feature>
<feature type="region of interest" description="Disordered" evidence="6">
    <location>
        <begin position="1"/>
        <end position="33"/>
    </location>
</feature>
<dbReference type="InterPro" id="IPR046373">
    <property type="entry name" value="Acyl-CoA_Oxase/DH_mid-dom_sf"/>
</dbReference>
<dbReference type="InterPro" id="IPR036250">
    <property type="entry name" value="AcylCo_DH-like_C"/>
</dbReference>
<gene>
    <name evidence="9" type="ORF">KGQ19_24660</name>
</gene>
<evidence type="ECO:0000256" key="1">
    <source>
        <dbReference type="ARBA" id="ARBA00001974"/>
    </source>
</evidence>
<proteinExistence type="inferred from homology"/>
<keyword evidence="3" id="KW-0285">Flavoprotein</keyword>
<dbReference type="InterPro" id="IPR012258">
    <property type="entry name" value="Acyl-CoA_oxidase"/>
</dbReference>
<dbReference type="Gene3D" id="2.40.110.10">
    <property type="entry name" value="Butyryl-CoA Dehydrogenase, subunit A, domain 2"/>
    <property type="match status" value="1"/>
</dbReference>
<dbReference type="Pfam" id="PF01756">
    <property type="entry name" value="ACOX"/>
    <property type="match status" value="1"/>
</dbReference>
<organism evidence="9 10">
    <name type="scientific">Catenulispora pinistramenti</name>
    <dbReference type="NCBI Taxonomy" id="2705254"/>
    <lineage>
        <taxon>Bacteria</taxon>
        <taxon>Bacillati</taxon>
        <taxon>Actinomycetota</taxon>
        <taxon>Actinomycetes</taxon>
        <taxon>Catenulisporales</taxon>
        <taxon>Catenulisporaceae</taxon>
        <taxon>Catenulispora</taxon>
    </lineage>
</organism>
<reference evidence="9 10" key="1">
    <citation type="submission" date="2020-02" db="EMBL/GenBank/DDBJ databases">
        <title>Acidophilic actinobacteria isolated from forest soil.</title>
        <authorList>
            <person name="Golinska P."/>
        </authorList>
    </citation>
    <scope>NUCLEOTIDE SEQUENCE [LARGE SCALE GENOMIC DNA]</scope>
    <source>
        <strain evidence="9 10">NL8</strain>
    </source>
</reference>
<name>A0ABS5KVH6_9ACTN</name>
<evidence type="ECO:0000256" key="6">
    <source>
        <dbReference type="SAM" id="MobiDB-lite"/>
    </source>
</evidence>
<evidence type="ECO:0000256" key="4">
    <source>
        <dbReference type="ARBA" id="ARBA00022827"/>
    </source>
</evidence>
<dbReference type="Proteomes" id="UP000730482">
    <property type="component" value="Unassembled WGS sequence"/>
</dbReference>
<feature type="compositionally biased region" description="Gly residues" evidence="6">
    <location>
        <begin position="510"/>
        <end position="522"/>
    </location>
</feature>
<evidence type="ECO:0000313" key="10">
    <source>
        <dbReference type="Proteomes" id="UP000730482"/>
    </source>
</evidence>
<dbReference type="EMBL" id="JAAFYZ010000090">
    <property type="protein sequence ID" value="MBS2550062.1"/>
    <property type="molecule type" value="Genomic_DNA"/>
</dbReference>
<evidence type="ECO:0000313" key="9">
    <source>
        <dbReference type="EMBL" id="MBS2550062.1"/>
    </source>
</evidence>
<dbReference type="PANTHER" id="PTHR10909">
    <property type="entry name" value="ELECTRON TRANSPORT OXIDOREDUCTASE"/>
    <property type="match status" value="1"/>
</dbReference>
<evidence type="ECO:0000256" key="5">
    <source>
        <dbReference type="ARBA" id="ARBA00023002"/>
    </source>
</evidence>
<feature type="compositionally biased region" description="Polar residues" evidence="6">
    <location>
        <begin position="523"/>
        <end position="532"/>
    </location>
</feature>
<evidence type="ECO:0008006" key="11">
    <source>
        <dbReference type="Google" id="ProtNLM"/>
    </source>
</evidence>
<sequence length="660" mass="70889">MSVSTPISPDPTFPTPTSPTPTPSARDELDELIHGPCDPDFRAALHRALAAEPAPVRPDPDDRARHIARQMRRLGEAAPGTRQMFAEPARLAEFHAWVAVAEPALCMVAITHHLLCLGSMVHLAPDHAPLKAQFEALESGRTVGAYLITEVGRSNSHLSVRTRAEYDPRARAFVLHTPDPEAAKFSEVSAANGVVHTAVVLARLFVAGTDRGVFPFVVDLTDQDGPLPGIHMSAPLELSAVPLDYAQIRFQQLRLPYERWLRDSADISEDGVFHDPLGSTDRRMQRTLCVGQGLWATLPAVAAAVCRQSAVLALRYARQRTTQGRLAPGTTLLQYRTQQHAVFGALADAFVLTCVAHRARALWQQSLAEQEALAGQKAAAGQEAAADEADGAMTFSPWAAVSRPLAAYKALAVRTAARVTADCQLHCGFSGHLDANRLAGYHGFHHAFEAAGGDSQLIFYDLGTALSGGDGPDRPDAPPTRPKGETGWWGSVAAAHEQRLARDLRRATGSGAGKQSGTGEQPGTGNQRTDFETWNPQLGLAGELGEIHALRLAAEDVARVVARIRDPGLRAVAERLARLSGLLAARRWSGPLLTAGTLAPDDFQGLTRRIDQLCDELMPDVPLLEEAFAYPDEIVRAPLGASDYNQALADSVGWHHGGDA</sequence>
<comment type="caution">
    <text evidence="9">The sequence shown here is derived from an EMBL/GenBank/DDBJ whole genome shotgun (WGS) entry which is preliminary data.</text>
</comment>
<protein>
    <recommendedName>
        <fullName evidence="11">Acyl-CoA oxidase</fullName>
    </recommendedName>
</protein>
<feature type="compositionally biased region" description="Pro residues" evidence="6">
    <location>
        <begin position="8"/>
        <end position="22"/>
    </location>
</feature>
<dbReference type="InterPro" id="IPR055060">
    <property type="entry name" value="ACOX_C_alpha1"/>
</dbReference>
<dbReference type="PANTHER" id="PTHR10909:SF382">
    <property type="entry name" value="ACYL-COENZYME A OXIDASE"/>
    <property type="match status" value="1"/>
</dbReference>
<feature type="region of interest" description="Disordered" evidence="6">
    <location>
        <begin position="507"/>
        <end position="532"/>
    </location>
</feature>
<evidence type="ECO:0000259" key="7">
    <source>
        <dbReference type="Pfam" id="PF01756"/>
    </source>
</evidence>
<keyword evidence="10" id="KW-1185">Reference proteome</keyword>
<dbReference type="Pfam" id="PF22924">
    <property type="entry name" value="ACOX_C_alpha1"/>
    <property type="match status" value="1"/>
</dbReference>
<evidence type="ECO:0000256" key="2">
    <source>
        <dbReference type="ARBA" id="ARBA00006288"/>
    </source>
</evidence>
<feature type="domain" description="Acyl-CoA oxidase C-alpha1" evidence="8">
    <location>
        <begin position="301"/>
        <end position="459"/>
    </location>
</feature>
<dbReference type="RefSeq" id="WP_212012145.1">
    <property type="nucleotide sequence ID" value="NZ_JAAFYZ010000090.1"/>
</dbReference>
<evidence type="ECO:0000256" key="3">
    <source>
        <dbReference type="ARBA" id="ARBA00022630"/>
    </source>
</evidence>
<dbReference type="InterPro" id="IPR009100">
    <property type="entry name" value="AcylCoA_DH/oxidase_NM_dom_sf"/>
</dbReference>
<keyword evidence="4" id="KW-0274">FAD</keyword>
<dbReference type="InterPro" id="IPR002655">
    <property type="entry name" value="Acyl-CoA_oxidase_C"/>
</dbReference>